<evidence type="ECO:0000256" key="1">
    <source>
        <dbReference type="SAM" id="Phobius"/>
    </source>
</evidence>
<gene>
    <name evidence="2" type="ORF">C2857_003926</name>
</gene>
<dbReference type="AlphaFoldDB" id="A0A7S9KKL3"/>
<sequence length="110" mass="12507">MAPRSNTHHHLHARDDTSPGVVALYIILGAIIALVFTCILHWGCFEHHVYSFRRRRRTPSSSIFTTGFRHGTRHGHRRRDASPVAVPLDTLDPETGDVTRPNNIHLRQTV</sequence>
<dbReference type="Proteomes" id="UP000594364">
    <property type="component" value="Chromosome 1"/>
</dbReference>
<proteinExistence type="predicted"/>
<dbReference type="OrthoDB" id="4961358at2759"/>
<feature type="transmembrane region" description="Helical" evidence="1">
    <location>
        <begin position="20"/>
        <end position="45"/>
    </location>
</feature>
<keyword evidence="1" id="KW-1133">Transmembrane helix</keyword>
<keyword evidence="3" id="KW-1185">Reference proteome</keyword>
<evidence type="ECO:0000313" key="2">
    <source>
        <dbReference type="EMBL" id="QPG93989.1"/>
    </source>
</evidence>
<dbReference type="EMBL" id="CP031385">
    <property type="protein sequence ID" value="QPG93989.1"/>
    <property type="molecule type" value="Genomic_DNA"/>
</dbReference>
<name>A0A7S9KKL3_EPIFF</name>
<evidence type="ECO:0000313" key="3">
    <source>
        <dbReference type="Proteomes" id="UP000594364"/>
    </source>
</evidence>
<organism evidence="2 3">
    <name type="scientific">Epichloe festucae (strain Fl1)</name>
    <dbReference type="NCBI Taxonomy" id="877507"/>
    <lineage>
        <taxon>Eukaryota</taxon>
        <taxon>Fungi</taxon>
        <taxon>Dikarya</taxon>
        <taxon>Ascomycota</taxon>
        <taxon>Pezizomycotina</taxon>
        <taxon>Sordariomycetes</taxon>
        <taxon>Hypocreomycetidae</taxon>
        <taxon>Hypocreales</taxon>
        <taxon>Clavicipitaceae</taxon>
        <taxon>Epichloe</taxon>
    </lineage>
</organism>
<keyword evidence="1" id="KW-0472">Membrane</keyword>
<keyword evidence="1" id="KW-0812">Transmembrane</keyword>
<protein>
    <submittedName>
        <fullName evidence="2">Uncharacterized protein</fullName>
    </submittedName>
</protein>
<reference evidence="2 3" key="1">
    <citation type="journal article" date="2018" name="PLoS Genet.">
        <title>Repeat elements organise 3D genome structure and mediate transcription in the filamentous fungus Epichloe festucae.</title>
        <authorList>
            <person name="Winter D.J."/>
            <person name="Ganley A.R.D."/>
            <person name="Young C.A."/>
            <person name="Liachko I."/>
            <person name="Schardl C.L."/>
            <person name="Dupont P.Y."/>
            <person name="Berry D."/>
            <person name="Ram A."/>
            <person name="Scott B."/>
            <person name="Cox M.P."/>
        </authorList>
    </citation>
    <scope>NUCLEOTIDE SEQUENCE [LARGE SCALE GENOMIC DNA]</scope>
    <source>
        <strain evidence="2 3">Fl1</strain>
    </source>
</reference>
<accession>A0A7S9KKL3</accession>